<sequence length="306" mass="32515">MAGVIPSAPLGTDAATDRHGRGAAAAAAPRGVAAVERRFRFELAAHPGSVARARRLAHARLTGWSVCADTCDSAALVISELVTNAIVHTASTRVVCELHDRDDLVRIAVRDEGCAPGEPHPSPQRPDEEHGRGLLLVEALCRSWGAQEHGSGLLVWAELARRGEMPPGCAEPRDDLGWGAARPKPDRPAGSDGEEPAEGPGMGHGPGRGPGHGLDLGPGLGSGLGSDHDKGHGPDHGMDGDMGTDRLWGTLEQPAHRVPAQHPPYETSGRAPLRTPDHRWHGAQERYGVPDRRSHRAPEPRLWERP</sequence>
<feature type="region of interest" description="Disordered" evidence="2">
    <location>
        <begin position="165"/>
        <end position="306"/>
    </location>
</feature>
<dbReference type="Pfam" id="PF13581">
    <property type="entry name" value="HATPase_c_2"/>
    <property type="match status" value="1"/>
</dbReference>
<evidence type="ECO:0000259" key="3">
    <source>
        <dbReference type="Pfam" id="PF13581"/>
    </source>
</evidence>
<proteinExistence type="predicted"/>
<dbReference type="Proteomes" id="UP000516422">
    <property type="component" value="Chromosome"/>
</dbReference>
<dbReference type="KEGG" id="sgf:HEP81_05804"/>
<keyword evidence="4" id="KW-0418">Kinase</keyword>
<dbReference type="CDD" id="cd16936">
    <property type="entry name" value="HATPase_RsbW-like"/>
    <property type="match status" value="1"/>
</dbReference>
<evidence type="ECO:0000313" key="5">
    <source>
        <dbReference type="Proteomes" id="UP000516422"/>
    </source>
</evidence>
<dbReference type="Gene3D" id="3.30.565.10">
    <property type="entry name" value="Histidine kinase-like ATPase, C-terminal domain"/>
    <property type="match status" value="1"/>
</dbReference>
<reference evidence="4 5" key="1">
    <citation type="submission" date="2020-04" db="EMBL/GenBank/DDBJ databases">
        <title>Characterization and engineering of Streptomyces griseofuscus DSM40191 as a potential heterologous host for expression of BGCs.</title>
        <authorList>
            <person name="Gren T."/>
            <person name="Whitford C.M."/>
            <person name="Mohite O.S."/>
            <person name="Joergensen T.S."/>
            <person name="Nielsen J.B."/>
            <person name="Lee S.Y."/>
            <person name="Weber T."/>
        </authorList>
    </citation>
    <scope>NUCLEOTIDE SEQUENCE [LARGE SCALE GENOMIC DNA]</scope>
    <source>
        <strain evidence="4 5">DSM 40191</strain>
    </source>
</reference>
<evidence type="ECO:0000313" key="4">
    <source>
        <dbReference type="EMBL" id="QNT96055.1"/>
    </source>
</evidence>
<dbReference type="InterPro" id="IPR003594">
    <property type="entry name" value="HATPase_dom"/>
</dbReference>
<dbReference type="AlphaFoldDB" id="A0A7H1Q6X5"/>
<dbReference type="PANTHER" id="PTHR35526:SF3">
    <property type="entry name" value="ANTI-SIGMA-F FACTOR RSBW"/>
    <property type="match status" value="1"/>
</dbReference>
<organism evidence="4 5">
    <name type="scientific">Streptomyces griseofuscus</name>
    <dbReference type="NCBI Taxonomy" id="146922"/>
    <lineage>
        <taxon>Bacteria</taxon>
        <taxon>Bacillati</taxon>
        <taxon>Actinomycetota</taxon>
        <taxon>Actinomycetes</taxon>
        <taxon>Kitasatosporales</taxon>
        <taxon>Streptomycetaceae</taxon>
        <taxon>Streptomyces</taxon>
    </lineage>
</organism>
<keyword evidence="4" id="KW-0808">Transferase</keyword>
<dbReference type="SUPFAM" id="SSF55874">
    <property type="entry name" value="ATPase domain of HSP90 chaperone/DNA topoisomerase II/histidine kinase"/>
    <property type="match status" value="1"/>
</dbReference>
<protein>
    <submittedName>
        <fullName evidence="4">Histidine kinase-like ATPase domain protein</fullName>
    </submittedName>
</protein>
<dbReference type="InterPro" id="IPR050267">
    <property type="entry name" value="Anti-sigma-factor_SerPK"/>
</dbReference>
<feature type="compositionally biased region" description="Basic and acidic residues" evidence="2">
    <location>
        <begin position="275"/>
        <end position="306"/>
    </location>
</feature>
<feature type="domain" description="Histidine kinase/HSP90-like ATPase" evidence="3">
    <location>
        <begin position="44"/>
        <end position="153"/>
    </location>
</feature>
<evidence type="ECO:0000256" key="2">
    <source>
        <dbReference type="SAM" id="MobiDB-lite"/>
    </source>
</evidence>
<dbReference type="PANTHER" id="PTHR35526">
    <property type="entry name" value="ANTI-SIGMA-F FACTOR RSBW-RELATED"/>
    <property type="match status" value="1"/>
</dbReference>
<feature type="compositionally biased region" description="Gly residues" evidence="2">
    <location>
        <begin position="200"/>
        <end position="224"/>
    </location>
</feature>
<dbReference type="EMBL" id="CP051006">
    <property type="protein sequence ID" value="QNT96055.1"/>
    <property type="molecule type" value="Genomic_DNA"/>
</dbReference>
<keyword evidence="1" id="KW-0723">Serine/threonine-protein kinase</keyword>
<dbReference type="GO" id="GO:0004674">
    <property type="term" value="F:protein serine/threonine kinase activity"/>
    <property type="evidence" value="ECO:0007669"/>
    <property type="project" value="UniProtKB-KW"/>
</dbReference>
<feature type="compositionally biased region" description="Basic and acidic residues" evidence="2">
    <location>
        <begin position="226"/>
        <end position="239"/>
    </location>
</feature>
<gene>
    <name evidence="4" type="ORF">HEP81_05804</name>
</gene>
<name>A0A7H1Q6X5_9ACTN</name>
<evidence type="ECO:0000256" key="1">
    <source>
        <dbReference type="ARBA" id="ARBA00022527"/>
    </source>
</evidence>
<accession>A0A7H1Q6X5</accession>
<dbReference type="InterPro" id="IPR036890">
    <property type="entry name" value="HATPase_C_sf"/>
</dbReference>